<name>A0ABS7SHW9_9BURK</name>
<gene>
    <name evidence="3" type="ORF">I4X03_000370</name>
</gene>
<comment type="caution">
    <text evidence="3">The sequence shown here is derived from an EMBL/GenBank/DDBJ whole genome shotgun (WGS) entry which is preliminary data.</text>
</comment>
<feature type="signal peptide" evidence="1">
    <location>
        <begin position="1"/>
        <end position="31"/>
    </location>
</feature>
<dbReference type="InterPro" id="IPR035940">
    <property type="entry name" value="CAP_sf"/>
</dbReference>
<dbReference type="Gene3D" id="3.40.33.10">
    <property type="entry name" value="CAP"/>
    <property type="match status" value="1"/>
</dbReference>
<dbReference type="CDD" id="cd05379">
    <property type="entry name" value="CAP_bacterial"/>
    <property type="match status" value="1"/>
</dbReference>
<evidence type="ECO:0000313" key="3">
    <source>
        <dbReference type="EMBL" id="MBZ2205709.1"/>
    </source>
</evidence>
<accession>A0ABS7SHW9</accession>
<evidence type="ECO:0000259" key="2">
    <source>
        <dbReference type="Pfam" id="PF00188"/>
    </source>
</evidence>
<dbReference type="Proteomes" id="UP000809349">
    <property type="component" value="Unassembled WGS sequence"/>
</dbReference>
<protein>
    <submittedName>
        <fullName evidence="3">CAP domain-containing protein</fullName>
    </submittedName>
</protein>
<proteinExistence type="predicted"/>
<dbReference type="Pfam" id="PF00188">
    <property type="entry name" value="CAP"/>
    <property type="match status" value="1"/>
</dbReference>
<keyword evidence="1" id="KW-0732">Signal</keyword>
<dbReference type="EMBL" id="JAFBIL020000001">
    <property type="protein sequence ID" value="MBZ2205709.1"/>
    <property type="molecule type" value="Genomic_DNA"/>
</dbReference>
<evidence type="ECO:0000256" key="1">
    <source>
        <dbReference type="SAM" id="SignalP"/>
    </source>
</evidence>
<dbReference type="InterPro" id="IPR014044">
    <property type="entry name" value="CAP_dom"/>
</dbReference>
<evidence type="ECO:0000313" key="4">
    <source>
        <dbReference type="Proteomes" id="UP000809349"/>
    </source>
</evidence>
<organism evidence="3 4">
    <name type="scientific">Massilia soli</name>
    <dbReference type="NCBI Taxonomy" id="2792854"/>
    <lineage>
        <taxon>Bacteria</taxon>
        <taxon>Pseudomonadati</taxon>
        <taxon>Pseudomonadota</taxon>
        <taxon>Betaproteobacteria</taxon>
        <taxon>Burkholderiales</taxon>
        <taxon>Oxalobacteraceae</taxon>
        <taxon>Telluria group</taxon>
        <taxon>Massilia</taxon>
    </lineage>
</organism>
<dbReference type="PANTHER" id="PTHR31157:SF1">
    <property type="entry name" value="SCP DOMAIN-CONTAINING PROTEIN"/>
    <property type="match status" value="1"/>
</dbReference>
<keyword evidence="4" id="KW-1185">Reference proteome</keyword>
<dbReference type="SUPFAM" id="SSF55797">
    <property type="entry name" value="PR-1-like"/>
    <property type="match status" value="1"/>
</dbReference>
<sequence length="295" mass="30978">MTITPPPFTPSKLAAGLLAAASVLLACPAQAQGSAQLVDLINAYRASPRTCDGRRTAPLAPLAMDPALGRVAVTTGTLLEHAIEQAGYKVARAEAISVTGPPDARAAMAAIETPYCSTLLNPTFSEIGASRRGDSWQIVLAEPAPPPASNFLPDSETAGKAILDAVNDARAKARSCGTQRFPAARQVTWNGTLGDAALSHSRDMAAHRYFSHKGRDGQGAAERAVRAGYRWLRIGENIAAGQNSPAEVVAGWLSSPGHCANIMQGGFTEMGAAYAINQSRTGERIYWTQVFAAPR</sequence>
<dbReference type="RefSeq" id="WP_223464139.1">
    <property type="nucleotide sequence ID" value="NZ_JAFBIL020000001.1"/>
</dbReference>
<feature type="chain" id="PRO_5046504669" evidence="1">
    <location>
        <begin position="32"/>
        <end position="295"/>
    </location>
</feature>
<feature type="domain" description="SCP" evidence="2">
    <location>
        <begin position="163"/>
        <end position="291"/>
    </location>
</feature>
<reference evidence="3 4" key="2">
    <citation type="submission" date="2021-08" db="EMBL/GenBank/DDBJ databases">
        <title>Massilia sp. R798.</title>
        <authorList>
            <person name="Baek J.H."/>
            <person name="Jung H.S."/>
            <person name="Kim K.R."/>
            <person name="Jeon C.O."/>
        </authorList>
    </citation>
    <scope>NUCLEOTIDE SEQUENCE [LARGE SCALE GENOMIC DNA]</scope>
    <source>
        <strain evidence="3 4">R798</strain>
    </source>
</reference>
<reference evidence="3 4" key="1">
    <citation type="submission" date="2021-01" db="EMBL/GenBank/DDBJ databases">
        <authorList>
            <person name="Ruan W."/>
            <person name="Khan S.A."/>
            <person name="Jeon C.O."/>
        </authorList>
    </citation>
    <scope>NUCLEOTIDE SEQUENCE [LARGE SCALE GENOMIC DNA]</scope>
    <source>
        <strain evidence="3 4">R798</strain>
    </source>
</reference>
<dbReference type="PANTHER" id="PTHR31157">
    <property type="entry name" value="SCP DOMAIN-CONTAINING PROTEIN"/>
    <property type="match status" value="1"/>
</dbReference>